<keyword evidence="4" id="KW-0255">Endonuclease</keyword>
<dbReference type="SUPFAM" id="SSF53098">
    <property type="entry name" value="Ribonuclease H-like"/>
    <property type="match status" value="1"/>
</dbReference>
<keyword evidence="5" id="KW-0378">Hydrolase</keyword>
<dbReference type="GO" id="GO:0004519">
    <property type="term" value="F:endonuclease activity"/>
    <property type="evidence" value="ECO:0007669"/>
    <property type="project" value="UniProtKB-KW"/>
</dbReference>
<dbReference type="PANTHER" id="PTHR37984">
    <property type="entry name" value="PROTEIN CBG26694"/>
    <property type="match status" value="1"/>
</dbReference>
<dbReference type="Gene3D" id="2.40.50.40">
    <property type="match status" value="1"/>
</dbReference>
<dbReference type="Gene3D" id="3.30.420.10">
    <property type="entry name" value="Ribonuclease H-like superfamily/Ribonuclease H"/>
    <property type="match status" value="1"/>
</dbReference>
<evidence type="ECO:0000256" key="5">
    <source>
        <dbReference type="ARBA" id="ARBA00022801"/>
    </source>
</evidence>
<evidence type="ECO:0000259" key="8">
    <source>
        <dbReference type="PROSITE" id="PS50013"/>
    </source>
</evidence>
<dbReference type="GO" id="GO:0015074">
    <property type="term" value="P:DNA integration"/>
    <property type="evidence" value="ECO:0007669"/>
    <property type="project" value="InterPro"/>
</dbReference>
<dbReference type="InterPro" id="IPR023780">
    <property type="entry name" value="Chromo_domain"/>
</dbReference>
<comment type="caution">
    <text evidence="10">The sequence shown here is derived from an EMBL/GenBank/DDBJ whole genome shotgun (WGS) entry which is preliminary data.</text>
</comment>
<evidence type="ECO:0000256" key="6">
    <source>
        <dbReference type="ARBA" id="ARBA00022918"/>
    </source>
</evidence>
<dbReference type="Pfam" id="PF00385">
    <property type="entry name" value="Chromo"/>
    <property type="match status" value="1"/>
</dbReference>
<keyword evidence="2" id="KW-0548">Nucleotidyltransferase</keyword>
<feature type="non-terminal residue" evidence="10">
    <location>
        <position position="1"/>
    </location>
</feature>
<organism evidence="10 11">
    <name type="scientific">Phytophthora rubi</name>
    <dbReference type="NCBI Taxonomy" id="129364"/>
    <lineage>
        <taxon>Eukaryota</taxon>
        <taxon>Sar</taxon>
        <taxon>Stramenopiles</taxon>
        <taxon>Oomycota</taxon>
        <taxon>Peronosporomycetes</taxon>
        <taxon>Peronosporales</taxon>
        <taxon>Peronosporaceae</taxon>
        <taxon>Phytophthora</taxon>
    </lineage>
</organism>
<dbReference type="InterPro" id="IPR001584">
    <property type="entry name" value="Integrase_cat-core"/>
</dbReference>
<dbReference type="InterPro" id="IPR043502">
    <property type="entry name" value="DNA/RNA_pol_sf"/>
</dbReference>
<evidence type="ECO:0000256" key="3">
    <source>
        <dbReference type="ARBA" id="ARBA00022722"/>
    </source>
</evidence>
<dbReference type="InterPro" id="IPR016197">
    <property type="entry name" value="Chromo-like_dom_sf"/>
</dbReference>
<evidence type="ECO:0000256" key="7">
    <source>
        <dbReference type="SAM" id="MobiDB-lite"/>
    </source>
</evidence>
<dbReference type="PANTHER" id="PTHR37984:SF5">
    <property type="entry name" value="PROTEIN NYNRIN-LIKE"/>
    <property type="match status" value="1"/>
</dbReference>
<feature type="region of interest" description="Disordered" evidence="7">
    <location>
        <begin position="431"/>
        <end position="461"/>
    </location>
</feature>
<name>A0A6A4BIN7_9STRA</name>
<evidence type="ECO:0000259" key="9">
    <source>
        <dbReference type="PROSITE" id="PS50994"/>
    </source>
</evidence>
<dbReference type="InterPro" id="IPR041373">
    <property type="entry name" value="RT_RNaseH"/>
</dbReference>
<dbReference type="SUPFAM" id="SSF54160">
    <property type="entry name" value="Chromo domain-like"/>
    <property type="match status" value="1"/>
</dbReference>
<dbReference type="InterPro" id="IPR036397">
    <property type="entry name" value="RNaseH_sf"/>
</dbReference>
<evidence type="ECO:0000256" key="2">
    <source>
        <dbReference type="ARBA" id="ARBA00022695"/>
    </source>
</evidence>
<dbReference type="AlphaFoldDB" id="A0A6A4BIN7"/>
<dbReference type="Proteomes" id="UP000434957">
    <property type="component" value="Unassembled WGS sequence"/>
</dbReference>
<evidence type="ECO:0000313" key="11">
    <source>
        <dbReference type="Proteomes" id="UP000434957"/>
    </source>
</evidence>
<dbReference type="PROSITE" id="PS50013">
    <property type="entry name" value="CHROMO_2"/>
    <property type="match status" value="1"/>
</dbReference>
<dbReference type="EMBL" id="QXFT01004843">
    <property type="protein sequence ID" value="KAE9275547.1"/>
    <property type="molecule type" value="Genomic_DNA"/>
</dbReference>
<feature type="compositionally biased region" description="Basic and acidic residues" evidence="7">
    <location>
        <begin position="451"/>
        <end position="461"/>
    </location>
</feature>
<dbReference type="InterPro" id="IPR043128">
    <property type="entry name" value="Rev_trsase/Diguanyl_cyclase"/>
</dbReference>
<dbReference type="GO" id="GO:0016787">
    <property type="term" value="F:hydrolase activity"/>
    <property type="evidence" value="ECO:0007669"/>
    <property type="project" value="UniProtKB-KW"/>
</dbReference>
<dbReference type="InterPro" id="IPR012337">
    <property type="entry name" value="RNaseH-like_sf"/>
</dbReference>
<gene>
    <name evidence="10" type="ORF">PR003_g29305</name>
</gene>
<protein>
    <recommendedName>
        <fullName evidence="12">Chromo domain-containing protein</fullName>
    </recommendedName>
</protein>
<evidence type="ECO:0000256" key="1">
    <source>
        <dbReference type="ARBA" id="ARBA00022679"/>
    </source>
</evidence>
<keyword evidence="1" id="KW-0808">Transferase</keyword>
<accession>A0A6A4BIN7</accession>
<feature type="domain" description="Integrase catalytic" evidence="9">
    <location>
        <begin position="132"/>
        <end position="293"/>
    </location>
</feature>
<dbReference type="CDD" id="cd00024">
    <property type="entry name" value="CD_CSD"/>
    <property type="match status" value="1"/>
</dbReference>
<proteinExistence type="predicted"/>
<evidence type="ECO:0008006" key="12">
    <source>
        <dbReference type="Google" id="ProtNLM"/>
    </source>
</evidence>
<dbReference type="PROSITE" id="PS50994">
    <property type="entry name" value="INTEGRASE"/>
    <property type="match status" value="1"/>
</dbReference>
<dbReference type="InterPro" id="IPR000953">
    <property type="entry name" value="Chromo/chromo_shadow_dom"/>
</dbReference>
<keyword evidence="11" id="KW-1185">Reference proteome</keyword>
<evidence type="ECO:0000313" key="10">
    <source>
        <dbReference type="EMBL" id="KAE9275547.1"/>
    </source>
</evidence>
<keyword evidence="3" id="KW-0540">Nuclease</keyword>
<evidence type="ECO:0000256" key="4">
    <source>
        <dbReference type="ARBA" id="ARBA00022759"/>
    </source>
</evidence>
<dbReference type="InterPro" id="IPR050951">
    <property type="entry name" value="Retrovirus_Pol_polyprotein"/>
</dbReference>
<feature type="domain" description="Chromo" evidence="8">
    <location>
        <begin position="463"/>
        <end position="525"/>
    </location>
</feature>
<dbReference type="SMART" id="SM00298">
    <property type="entry name" value="CHROMO"/>
    <property type="match status" value="1"/>
</dbReference>
<dbReference type="Pfam" id="PF17917">
    <property type="entry name" value="RT_RNaseH"/>
    <property type="match status" value="1"/>
</dbReference>
<dbReference type="Gene3D" id="3.30.70.270">
    <property type="match status" value="1"/>
</dbReference>
<dbReference type="GO" id="GO:0003676">
    <property type="term" value="F:nucleic acid binding"/>
    <property type="evidence" value="ECO:0007669"/>
    <property type="project" value="InterPro"/>
</dbReference>
<keyword evidence="6" id="KW-0695">RNA-directed DNA polymerase</keyword>
<reference evidence="10 11" key="1">
    <citation type="submission" date="2018-08" db="EMBL/GenBank/DDBJ databases">
        <title>Genomic investigation of the strawberry pathogen Phytophthora fragariae indicates pathogenicity is determined by transcriptional variation in three key races.</title>
        <authorList>
            <person name="Adams T.M."/>
            <person name="Armitage A.D."/>
            <person name="Sobczyk M.K."/>
            <person name="Bates H.J."/>
            <person name="Dunwell J.M."/>
            <person name="Nellist C.F."/>
            <person name="Harrison R.J."/>
        </authorList>
    </citation>
    <scope>NUCLEOTIDE SEQUENCE [LARGE SCALE GENOMIC DNA]</scope>
    <source>
        <strain evidence="10 11">SCRP333</strain>
    </source>
</reference>
<sequence length="535" mass="61985">PKSEFGKQSIPYLSHEISAEGIRATPKIAKGVQDLPFPNTLKGVQSFLGSLNYYHKFIEGFPVVAAVLYELTDEQIRSKRDLSRAKESFEILKRKIVSTPLLRHPDRTKPFVIIPHANRWAACAVLGQEYDGVIHPVRYTGRVLNDAKLRYHIAEKEVIAVLRVLQVFRTLIEGCPLEVYTRYSVLKWIIQSKMADGSSLIRHDQDPRFMSEVFTQFRELLGSRQRATLAYRPQANGQQERSVQTAIRSVRAYIAEADQSDWDDHAERLMFALNTSFDATRLETPFYLVHGWDAQGTVSAMLGPRSSSVQEKTAYEWRRKFQRDYSYALACAEDLQVQAKKMRSDVQTQKWKELTERLKTGFEKGDAVWLYIPKVQTGLSRKLAHMWHGPFRIDEVHDDFRVRLKVEGTGYRVNPWVHISRLKPRALHPKRPVEEVEVGEDDDFDTALLPEDSREPDSGRDEYEVEKILDLRWSKRTRTSKRSKEYLIKWRNYDDPEWLPVSQLSCGALLYEFNQSAKAKARFQPMQAGDDHPRV</sequence>
<dbReference type="SUPFAM" id="SSF56672">
    <property type="entry name" value="DNA/RNA polymerases"/>
    <property type="match status" value="1"/>
</dbReference>
<feature type="compositionally biased region" description="Acidic residues" evidence="7">
    <location>
        <begin position="435"/>
        <end position="445"/>
    </location>
</feature>
<dbReference type="GO" id="GO:0003964">
    <property type="term" value="F:RNA-directed DNA polymerase activity"/>
    <property type="evidence" value="ECO:0007669"/>
    <property type="project" value="UniProtKB-KW"/>
</dbReference>